<name>A0A0L0NQZ8_CANAR</name>
<dbReference type="EMBL" id="LGST01000055">
    <property type="protein sequence ID" value="KND96449.1"/>
    <property type="molecule type" value="Genomic_DNA"/>
</dbReference>
<protein>
    <submittedName>
        <fullName evidence="1">Uncharacterized protein</fullName>
    </submittedName>
</protein>
<accession>A0A0L0NQZ8</accession>
<sequence>MVHRIANGRQGPSGYMDAKRKLERIPLKISQKLFGPFEVLHLVSQTFK</sequence>
<dbReference type="AlphaFoldDB" id="A0A0L0NQZ8"/>
<evidence type="ECO:0000313" key="2">
    <source>
        <dbReference type="Proteomes" id="UP000037122"/>
    </source>
</evidence>
<gene>
    <name evidence="1" type="ORF">QG37_07186</name>
</gene>
<proteinExistence type="predicted"/>
<organism evidence="1 2">
    <name type="scientific">Candidozyma auris</name>
    <name type="common">Yeast</name>
    <name type="synonym">Candida auris</name>
    <dbReference type="NCBI Taxonomy" id="498019"/>
    <lineage>
        <taxon>Eukaryota</taxon>
        <taxon>Fungi</taxon>
        <taxon>Dikarya</taxon>
        <taxon>Ascomycota</taxon>
        <taxon>Saccharomycotina</taxon>
        <taxon>Pichiomycetes</taxon>
        <taxon>Metschnikowiaceae</taxon>
        <taxon>Candidozyma</taxon>
    </lineage>
</organism>
<dbReference type="VEuPathDB" id="FungiDB:QG37_07186"/>
<dbReference type="Proteomes" id="UP000037122">
    <property type="component" value="Unassembled WGS sequence"/>
</dbReference>
<comment type="caution">
    <text evidence="1">The sequence shown here is derived from an EMBL/GenBank/DDBJ whole genome shotgun (WGS) entry which is preliminary data.</text>
</comment>
<reference evidence="2" key="1">
    <citation type="journal article" date="2015" name="BMC Genomics">
        <title>Draft genome of a commonly misdiagnosed multidrug resistant pathogen Candida auris.</title>
        <authorList>
            <person name="Chatterjee S."/>
            <person name="Alampalli S.V."/>
            <person name="Nageshan R.K."/>
            <person name="Chettiar S.T."/>
            <person name="Joshi S."/>
            <person name="Tatu U.S."/>
        </authorList>
    </citation>
    <scope>NUCLEOTIDE SEQUENCE [LARGE SCALE GENOMIC DNA]</scope>
    <source>
        <strain evidence="2">6684</strain>
    </source>
</reference>
<evidence type="ECO:0000313" key="1">
    <source>
        <dbReference type="EMBL" id="KND96449.1"/>
    </source>
</evidence>